<reference evidence="1 2" key="1">
    <citation type="journal article" date="2023" name="Commun. Biol.">
        <title>Genome analysis of Parmales, the sister group of diatoms, reveals the evolutionary specialization of diatoms from phago-mixotrophs to photoautotrophs.</title>
        <authorList>
            <person name="Ban H."/>
            <person name="Sato S."/>
            <person name="Yoshikawa S."/>
            <person name="Yamada K."/>
            <person name="Nakamura Y."/>
            <person name="Ichinomiya M."/>
            <person name="Sato N."/>
            <person name="Blanc-Mathieu R."/>
            <person name="Endo H."/>
            <person name="Kuwata A."/>
            <person name="Ogata H."/>
        </authorList>
    </citation>
    <scope>NUCLEOTIDE SEQUENCE [LARGE SCALE GENOMIC DNA]</scope>
</reference>
<dbReference type="Proteomes" id="UP001165060">
    <property type="component" value="Unassembled WGS sequence"/>
</dbReference>
<comment type="caution">
    <text evidence="1">The sequence shown here is derived from an EMBL/GenBank/DDBJ whole genome shotgun (WGS) entry which is preliminary data.</text>
</comment>
<dbReference type="SUPFAM" id="SSF49785">
    <property type="entry name" value="Galactose-binding domain-like"/>
    <property type="match status" value="1"/>
</dbReference>
<protein>
    <submittedName>
        <fullName evidence="1">Uncharacterized protein</fullName>
    </submittedName>
</protein>
<dbReference type="Pfam" id="PF22633">
    <property type="entry name" value="F5_F8_type_C_2"/>
    <property type="match status" value="1"/>
</dbReference>
<gene>
    <name evidence="1" type="ORF">TeGR_g12582</name>
</gene>
<dbReference type="Gene3D" id="2.60.120.260">
    <property type="entry name" value="Galactose-binding domain-like"/>
    <property type="match status" value="1"/>
</dbReference>
<organism evidence="1 2">
    <name type="scientific">Tetraparma gracilis</name>
    <dbReference type="NCBI Taxonomy" id="2962635"/>
    <lineage>
        <taxon>Eukaryota</taxon>
        <taxon>Sar</taxon>
        <taxon>Stramenopiles</taxon>
        <taxon>Ochrophyta</taxon>
        <taxon>Bolidophyceae</taxon>
        <taxon>Parmales</taxon>
        <taxon>Triparmaceae</taxon>
        <taxon>Tetraparma</taxon>
    </lineage>
</organism>
<accession>A0ABQ6MYV4</accession>
<evidence type="ECO:0000313" key="1">
    <source>
        <dbReference type="EMBL" id="GMI36463.1"/>
    </source>
</evidence>
<dbReference type="EMBL" id="BRYB01004766">
    <property type="protein sequence ID" value="GMI36463.1"/>
    <property type="molecule type" value="Genomic_DNA"/>
</dbReference>
<dbReference type="InterPro" id="IPR008979">
    <property type="entry name" value="Galactose-bd-like_sf"/>
</dbReference>
<proteinExistence type="predicted"/>
<evidence type="ECO:0000313" key="2">
    <source>
        <dbReference type="Proteomes" id="UP001165060"/>
    </source>
</evidence>
<keyword evidence="2" id="KW-1185">Reference proteome</keyword>
<name>A0ABQ6MYV4_9STRA</name>
<sequence>MADTSSLGLAEVRAFDSAGALIAPSGAEMYSFGWGGIPENCIDGDLTNYCHVGDDDGNEYLRVDYATDVATLSTIEVTNRADCCQDRIVGAKVYVVMGQPGSNEEARESALWTGEFTSVSAAYTFTPAAASCIS</sequence>